<proteinExistence type="predicted"/>
<comment type="caution">
    <text evidence="1">The sequence shown here is derived from an EMBL/GenBank/DDBJ whole genome shotgun (WGS) entry which is preliminary data.</text>
</comment>
<reference evidence="1 2" key="1">
    <citation type="submission" date="2023-08" db="EMBL/GenBank/DDBJ databases">
        <title>Black Yeasts Isolated from many extreme environments.</title>
        <authorList>
            <person name="Coleine C."/>
            <person name="Stajich J.E."/>
            <person name="Selbmann L."/>
        </authorList>
    </citation>
    <scope>NUCLEOTIDE SEQUENCE [LARGE SCALE GENOMIC DNA]</scope>
    <source>
        <strain evidence="1 2">CCFEE 5792</strain>
    </source>
</reference>
<dbReference type="GeneID" id="89968872"/>
<dbReference type="EMBL" id="JAVRRD010000001">
    <property type="protein sequence ID" value="KAK5064816.1"/>
    <property type="molecule type" value="Genomic_DNA"/>
</dbReference>
<dbReference type="Gene3D" id="3.80.10.10">
    <property type="entry name" value="Ribonuclease Inhibitor"/>
    <property type="match status" value="1"/>
</dbReference>
<dbReference type="Proteomes" id="UP001358417">
    <property type="component" value="Unassembled WGS sequence"/>
</dbReference>
<dbReference type="RefSeq" id="XP_064712140.1">
    <property type="nucleotide sequence ID" value="XM_064844280.1"/>
</dbReference>
<dbReference type="InterPro" id="IPR032675">
    <property type="entry name" value="LRR_dom_sf"/>
</dbReference>
<evidence type="ECO:0000313" key="1">
    <source>
        <dbReference type="EMBL" id="KAK5064816.1"/>
    </source>
</evidence>
<dbReference type="SUPFAM" id="SSF52047">
    <property type="entry name" value="RNI-like"/>
    <property type="match status" value="1"/>
</dbReference>
<keyword evidence="2" id="KW-1185">Reference proteome</keyword>
<name>A0AAV9NS92_9EURO</name>
<sequence length="375" mass="42809">MSSFSDDLMSSFSDDQMVSLPNSSPPDNFLERLSNECLLLIIDKVTLPKHAHAYPRTDIRSLKSMSLVNKKLRQLCILSLFKQPKPRLFLGKDEHSAEQHFKSFVKAPFFSANLVSLKMRIVPSNMAPSDDLGQSLVAALTTMPKLRALSLNLDNKESTTSNIRVAFRASKATLPTVKVLEACEIPNAAFLLRACPSLRKFITVYPSKQWKKTFEVVATMSNLQAVWVTNEKGWKPGHFQELLQYVDNVRELCLQGDIYRCKLSNLAPFFSDLIELKSLFISTEQWVNYAYLSKRYFDDRYLDAIEDLKENSPYNEEADIVARSFFAACPSITTVRLVSHITDTFRFVREQTGSVNNISKGEKEDWPYSHREFSD</sequence>
<organism evidence="1 2">
    <name type="scientific">Exophiala bonariae</name>
    <dbReference type="NCBI Taxonomy" id="1690606"/>
    <lineage>
        <taxon>Eukaryota</taxon>
        <taxon>Fungi</taxon>
        <taxon>Dikarya</taxon>
        <taxon>Ascomycota</taxon>
        <taxon>Pezizomycotina</taxon>
        <taxon>Eurotiomycetes</taxon>
        <taxon>Chaetothyriomycetidae</taxon>
        <taxon>Chaetothyriales</taxon>
        <taxon>Herpotrichiellaceae</taxon>
        <taxon>Exophiala</taxon>
    </lineage>
</organism>
<gene>
    <name evidence="1" type="ORF">LTR84_000650</name>
</gene>
<protein>
    <recommendedName>
        <fullName evidence="3">F-box domain-containing protein</fullName>
    </recommendedName>
</protein>
<dbReference type="AlphaFoldDB" id="A0AAV9NS92"/>
<accession>A0AAV9NS92</accession>
<evidence type="ECO:0008006" key="3">
    <source>
        <dbReference type="Google" id="ProtNLM"/>
    </source>
</evidence>
<evidence type="ECO:0000313" key="2">
    <source>
        <dbReference type="Proteomes" id="UP001358417"/>
    </source>
</evidence>